<reference evidence="1" key="2">
    <citation type="journal article" date="2015" name="Data Brief">
        <title>Shoot transcriptome of the giant reed, Arundo donax.</title>
        <authorList>
            <person name="Barrero R.A."/>
            <person name="Guerrero F.D."/>
            <person name="Moolhuijzen P."/>
            <person name="Goolsby J.A."/>
            <person name="Tidwell J."/>
            <person name="Bellgard S.E."/>
            <person name="Bellgard M.I."/>
        </authorList>
    </citation>
    <scope>NUCLEOTIDE SEQUENCE</scope>
    <source>
        <tissue evidence="1">Shoot tissue taken approximately 20 cm above the soil surface</tissue>
    </source>
</reference>
<dbReference type="AlphaFoldDB" id="A0A0A9BP30"/>
<accession>A0A0A9BP30</accession>
<protein>
    <submittedName>
        <fullName evidence="1">Uncharacterized protein</fullName>
    </submittedName>
</protein>
<organism evidence="1">
    <name type="scientific">Arundo donax</name>
    <name type="common">Giant reed</name>
    <name type="synonym">Donax arundinaceus</name>
    <dbReference type="NCBI Taxonomy" id="35708"/>
    <lineage>
        <taxon>Eukaryota</taxon>
        <taxon>Viridiplantae</taxon>
        <taxon>Streptophyta</taxon>
        <taxon>Embryophyta</taxon>
        <taxon>Tracheophyta</taxon>
        <taxon>Spermatophyta</taxon>
        <taxon>Magnoliopsida</taxon>
        <taxon>Liliopsida</taxon>
        <taxon>Poales</taxon>
        <taxon>Poaceae</taxon>
        <taxon>PACMAD clade</taxon>
        <taxon>Arundinoideae</taxon>
        <taxon>Arundineae</taxon>
        <taxon>Arundo</taxon>
    </lineage>
</organism>
<reference evidence="1" key="1">
    <citation type="submission" date="2014-09" db="EMBL/GenBank/DDBJ databases">
        <authorList>
            <person name="Magalhaes I.L.F."/>
            <person name="Oliveira U."/>
            <person name="Santos F.R."/>
            <person name="Vidigal T.H.D.A."/>
            <person name="Brescovit A.D."/>
            <person name="Santos A.J."/>
        </authorList>
    </citation>
    <scope>NUCLEOTIDE SEQUENCE</scope>
    <source>
        <tissue evidence="1">Shoot tissue taken approximately 20 cm above the soil surface</tissue>
    </source>
</reference>
<dbReference type="EMBL" id="GBRH01236858">
    <property type="protein sequence ID" value="JAD61037.1"/>
    <property type="molecule type" value="Transcribed_RNA"/>
</dbReference>
<name>A0A0A9BP30_ARUDO</name>
<evidence type="ECO:0000313" key="1">
    <source>
        <dbReference type="EMBL" id="JAD61037.1"/>
    </source>
</evidence>
<proteinExistence type="predicted"/>
<sequence length="26" mass="3287">MITPYKYKNQETNIFRETVKKLYLHK</sequence>